<dbReference type="Pfam" id="PF10118">
    <property type="entry name" value="Metal_hydrol"/>
    <property type="match status" value="1"/>
</dbReference>
<evidence type="ECO:0000313" key="3">
    <source>
        <dbReference type="Proteomes" id="UP000029443"/>
    </source>
</evidence>
<proteinExistence type="predicted"/>
<gene>
    <name evidence="2" type="ORF">T9A_00911</name>
</gene>
<feature type="transmembrane region" description="Helical" evidence="1">
    <location>
        <begin position="206"/>
        <end position="227"/>
    </location>
</feature>
<keyword evidence="1" id="KW-0812">Transmembrane</keyword>
<dbReference type="PIRSF" id="PIRSF007580">
    <property type="entry name" value="UCP07580"/>
    <property type="match status" value="1"/>
</dbReference>
<evidence type="ECO:0000256" key="1">
    <source>
        <dbReference type="SAM" id="Phobius"/>
    </source>
</evidence>
<dbReference type="RefSeq" id="WP_052042478.1">
    <property type="nucleotide sequence ID" value="NZ_ARXU01000002.1"/>
</dbReference>
<dbReference type="InterPro" id="IPR016516">
    <property type="entry name" value="UCP07580"/>
</dbReference>
<keyword evidence="3" id="KW-1185">Reference proteome</keyword>
<sequence length="295" mass="33234">MRKLSAALRLVTDNTRAKPMLVPTRRSIRFNVDPKRISDWHTPGGPVLTAFLNTFSTILPVGERFFIDSVRAYRDQITDPELKKAVTAFIGQEAMHGREHEEYNDALFAVSSVAPKFERLVEGVLKTFNKYSAPVSLSGTIALEHFTGLLADSVLSDPRVVEGADPAYAALWRWHALEETEHKAVAFDVWTAVMGKGVGAYGLRCFGLGLATVVFWGLVIPVFLEVLREQGKLTDWKGWQKFFHYTFGDIGMLRKQIGNYLDYFRPGFHPWDHDNRELLLQIDSFLAEQEAAASA</sequence>
<keyword evidence="1" id="KW-1133">Transmembrane helix</keyword>
<dbReference type="PANTHER" id="PTHR39456:SF1">
    <property type="entry name" value="METAL-DEPENDENT HYDROLASE"/>
    <property type="match status" value="1"/>
</dbReference>
<dbReference type="PANTHER" id="PTHR39456">
    <property type="entry name" value="METAL-DEPENDENT HYDROLASE"/>
    <property type="match status" value="1"/>
</dbReference>
<keyword evidence="1" id="KW-0472">Membrane</keyword>
<protein>
    <recommendedName>
        <fullName evidence="4">Metal-dependent hydrolase</fullName>
    </recommendedName>
</protein>
<accession>A0ABR4WGN3</accession>
<evidence type="ECO:0000313" key="2">
    <source>
        <dbReference type="EMBL" id="KGD62620.1"/>
    </source>
</evidence>
<evidence type="ECO:0008006" key="4">
    <source>
        <dbReference type="Google" id="ProtNLM"/>
    </source>
</evidence>
<comment type="caution">
    <text evidence="2">The sequence shown here is derived from an EMBL/GenBank/DDBJ whole genome shotgun (WGS) entry which is preliminary data.</text>
</comment>
<organism evidence="2 3">
    <name type="scientific">Alcanivorax jadensis T9</name>
    <dbReference type="NCBI Taxonomy" id="1177181"/>
    <lineage>
        <taxon>Bacteria</taxon>
        <taxon>Pseudomonadati</taxon>
        <taxon>Pseudomonadota</taxon>
        <taxon>Gammaproteobacteria</taxon>
        <taxon>Oceanospirillales</taxon>
        <taxon>Alcanivoracaceae</taxon>
        <taxon>Alcanivorax</taxon>
    </lineage>
</organism>
<dbReference type="Proteomes" id="UP000029443">
    <property type="component" value="Unassembled WGS sequence"/>
</dbReference>
<name>A0ABR4WGN3_9GAMM</name>
<dbReference type="EMBL" id="ARXU01000002">
    <property type="protein sequence ID" value="KGD62620.1"/>
    <property type="molecule type" value="Genomic_DNA"/>
</dbReference>
<reference evidence="2 3" key="1">
    <citation type="submission" date="2012-09" db="EMBL/GenBank/DDBJ databases">
        <title>Genome Sequence of alkane-degrading Bacterium Alcanivorax jadensis T9.</title>
        <authorList>
            <person name="Lai Q."/>
            <person name="Shao Z."/>
        </authorList>
    </citation>
    <scope>NUCLEOTIDE SEQUENCE [LARGE SCALE GENOMIC DNA]</scope>
    <source>
        <strain evidence="2 3">T9</strain>
    </source>
</reference>